<keyword evidence="2" id="KW-1133">Transmembrane helix</keyword>
<keyword evidence="2" id="KW-0812">Transmembrane</keyword>
<feature type="transmembrane region" description="Helical" evidence="2">
    <location>
        <begin position="99"/>
        <end position="121"/>
    </location>
</feature>
<dbReference type="Proteomes" id="UP000238083">
    <property type="component" value="Unassembled WGS sequence"/>
</dbReference>
<sequence>MTQPTGSGTRTDDLSVTHGPGPTAGPTRSDESVGQLLSQLTEQVSHLVRDEVQLAKIDLTEKGKKAGVGIGMFSGAGLLAFFGVGALVTTAIIGLSHAVTAWLAALIVAVVLFAIAAVLALMGKKEVQQATPVVPKDAVEGLKQDVQTVKEGFHR</sequence>
<dbReference type="InterPro" id="IPR009937">
    <property type="entry name" value="Phage_holin_3_6"/>
</dbReference>
<accession>A0A2T0QYN5</accession>
<organism evidence="3 4">
    <name type="scientific">Kineococcus rhizosphaerae</name>
    <dbReference type="NCBI Taxonomy" id="559628"/>
    <lineage>
        <taxon>Bacteria</taxon>
        <taxon>Bacillati</taxon>
        <taxon>Actinomycetota</taxon>
        <taxon>Actinomycetes</taxon>
        <taxon>Kineosporiales</taxon>
        <taxon>Kineosporiaceae</taxon>
        <taxon>Kineococcus</taxon>
    </lineage>
</organism>
<keyword evidence="4" id="KW-1185">Reference proteome</keyword>
<gene>
    <name evidence="3" type="ORF">CLV37_113110</name>
</gene>
<proteinExistence type="predicted"/>
<feature type="transmembrane region" description="Helical" evidence="2">
    <location>
        <begin position="66"/>
        <end position="93"/>
    </location>
</feature>
<feature type="region of interest" description="Disordered" evidence="1">
    <location>
        <begin position="1"/>
        <end position="32"/>
    </location>
</feature>
<dbReference type="Pfam" id="PF07332">
    <property type="entry name" value="Phage_holin_3_6"/>
    <property type="match status" value="1"/>
</dbReference>
<evidence type="ECO:0000313" key="3">
    <source>
        <dbReference type="EMBL" id="PRY11487.1"/>
    </source>
</evidence>
<dbReference type="RefSeq" id="WP_106214448.1">
    <property type="nucleotide sequence ID" value="NZ_PVZF01000013.1"/>
</dbReference>
<dbReference type="EMBL" id="PVZF01000013">
    <property type="protein sequence ID" value="PRY11487.1"/>
    <property type="molecule type" value="Genomic_DNA"/>
</dbReference>
<evidence type="ECO:0000256" key="1">
    <source>
        <dbReference type="SAM" id="MobiDB-lite"/>
    </source>
</evidence>
<protein>
    <submittedName>
        <fullName evidence="3">Putative superfamily III holin-X</fullName>
    </submittedName>
</protein>
<dbReference type="AlphaFoldDB" id="A0A2T0QYN5"/>
<reference evidence="3 4" key="1">
    <citation type="submission" date="2018-03" db="EMBL/GenBank/DDBJ databases">
        <title>Genomic Encyclopedia of Archaeal and Bacterial Type Strains, Phase II (KMG-II): from individual species to whole genera.</title>
        <authorList>
            <person name="Goeker M."/>
        </authorList>
    </citation>
    <scope>NUCLEOTIDE SEQUENCE [LARGE SCALE GENOMIC DNA]</scope>
    <source>
        <strain evidence="3 4">DSM 19711</strain>
    </source>
</reference>
<evidence type="ECO:0000256" key="2">
    <source>
        <dbReference type="SAM" id="Phobius"/>
    </source>
</evidence>
<name>A0A2T0QYN5_9ACTN</name>
<dbReference type="OrthoDB" id="4870234at2"/>
<evidence type="ECO:0000313" key="4">
    <source>
        <dbReference type="Proteomes" id="UP000238083"/>
    </source>
</evidence>
<comment type="caution">
    <text evidence="3">The sequence shown here is derived from an EMBL/GenBank/DDBJ whole genome shotgun (WGS) entry which is preliminary data.</text>
</comment>
<keyword evidence="2" id="KW-0472">Membrane</keyword>